<dbReference type="AlphaFoldDB" id="A0A832DFC1"/>
<keyword evidence="7" id="KW-0653">Protein transport</keyword>
<dbReference type="GO" id="GO:0015031">
    <property type="term" value="P:protein transport"/>
    <property type="evidence" value="ECO:0007669"/>
    <property type="project" value="UniProtKB-KW"/>
</dbReference>
<protein>
    <submittedName>
        <fullName evidence="8">Biopolymer transporter ExbD</fullName>
    </submittedName>
</protein>
<evidence type="ECO:0000256" key="4">
    <source>
        <dbReference type="ARBA" id="ARBA00022692"/>
    </source>
</evidence>
<accession>A0A832DFC1</accession>
<comment type="subcellular location">
    <subcellularLocation>
        <location evidence="1">Cell membrane</location>
        <topology evidence="1">Single-pass membrane protein</topology>
    </subcellularLocation>
    <subcellularLocation>
        <location evidence="7">Cell membrane</location>
        <topology evidence="7">Single-pass type II membrane protein</topology>
    </subcellularLocation>
</comment>
<gene>
    <name evidence="8" type="ORF">ENS56_03440</name>
</gene>
<evidence type="ECO:0000256" key="5">
    <source>
        <dbReference type="ARBA" id="ARBA00022989"/>
    </source>
</evidence>
<evidence type="ECO:0000256" key="3">
    <source>
        <dbReference type="ARBA" id="ARBA00022475"/>
    </source>
</evidence>
<evidence type="ECO:0000256" key="2">
    <source>
        <dbReference type="ARBA" id="ARBA00005811"/>
    </source>
</evidence>
<dbReference type="PANTHER" id="PTHR30558:SF3">
    <property type="entry name" value="BIOPOLYMER TRANSPORT PROTEIN EXBD-RELATED"/>
    <property type="match status" value="1"/>
</dbReference>
<keyword evidence="6" id="KW-0472">Membrane</keyword>
<keyword evidence="3" id="KW-1003">Cell membrane</keyword>
<dbReference type="Pfam" id="PF02472">
    <property type="entry name" value="ExbD"/>
    <property type="match status" value="1"/>
</dbReference>
<reference evidence="8" key="1">
    <citation type="journal article" date="2020" name="mSystems">
        <title>Genome- and Community-Level Interaction Insights into Carbon Utilization and Element Cycling Functions of Hydrothermarchaeota in Hydrothermal Sediment.</title>
        <authorList>
            <person name="Zhou Z."/>
            <person name="Liu Y."/>
            <person name="Xu W."/>
            <person name="Pan J."/>
            <person name="Luo Z.H."/>
            <person name="Li M."/>
        </authorList>
    </citation>
    <scope>NUCLEOTIDE SEQUENCE [LARGE SCALE GENOMIC DNA]</scope>
    <source>
        <strain evidence="8">SpSt-500</strain>
    </source>
</reference>
<keyword evidence="4 7" id="KW-0812">Transmembrane</keyword>
<evidence type="ECO:0000256" key="7">
    <source>
        <dbReference type="RuleBase" id="RU003879"/>
    </source>
</evidence>
<evidence type="ECO:0000256" key="6">
    <source>
        <dbReference type="ARBA" id="ARBA00023136"/>
    </source>
</evidence>
<dbReference type="PANTHER" id="PTHR30558">
    <property type="entry name" value="EXBD MEMBRANE COMPONENT OF PMF-DRIVEN MACROMOLECULE IMPORT SYSTEM"/>
    <property type="match status" value="1"/>
</dbReference>
<keyword evidence="5" id="KW-1133">Transmembrane helix</keyword>
<keyword evidence="7" id="KW-0813">Transport</keyword>
<evidence type="ECO:0000313" key="8">
    <source>
        <dbReference type="EMBL" id="HGT47068.1"/>
    </source>
</evidence>
<evidence type="ECO:0000256" key="1">
    <source>
        <dbReference type="ARBA" id="ARBA00004162"/>
    </source>
</evidence>
<dbReference type="InterPro" id="IPR003400">
    <property type="entry name" value="ExbD"/>
</dbReference>
<dbReference type="EMBL" id="DSVI01000004">
    <property type="protein sequence ID" value="HGT47068.1"/>
    <property type="molecule type" value="Genomic_DNA"/>
</dbReference>
<comment type="similarity">
    <text evidence="2 7">Belongs to the ExbD/TolR family.</text>
</comment>
<proteinExistence type="inferred from homology"/>
<name>A0A832DFC1_9BACT</name>
<comment type="caution">
    <text evidence="8">The sequence shown here is derived from an EMBL/GenBank/DDBJ whole genome shotgun (WGS) entry which is preliminary data.</text>
</comment>
<dbReference type="GO" id="GO:0005886">
    <property type="term" value="C:plasma membrane"/>
    <property type="evidence" value="ECO:0007669"/>
    <property type="project" value="UniProtKB-SubCell"/>
</dbReference>
<dbReference type="GO" id="GO:0022857">
    <property type="term" value="F:transmembrane transporter activity"/>
    <property type="evidence" value="ECO:0007669"/>
    <property type="project" value="InterPro"/>
</dbReference>
<sequence length="176" mass="19926">MIKKKKLQEASIPTSSMADIAFLLLLFFLVATVIDVDTGLGLTLPEYVPPEERVEIKVDPQRLVAVLVNEQGDVLIDGEIVSIFQIKNLIKPKLLARVEMPLSKKIIVSLKTDRKTIYNQYIAALDQIKLAFFEARDEVSQSRFGKRFKDLTTEQQEQMKDAVPIIISLAEPEEIK</sequence>
<organism evidence="8">
    <name type="scientific">Ignavibacterium album</name>
    <dbReference type="NCBI Taxonomy" id="591197"/>
    <lineage>
        <taxon>Bacteria</taxon>
        <taxon>Pseudomonadati</taxon>
        <taxon>Ignavibacteriota</taxon>
        <taxon>Ignavibacteria</taxon>
        <taxon>Ignavibacteriales</taxon>
        <taxon>Ignavibacteriaceae</taxon>
        <taxon>Ignavibacterium</taxon>
    </lineage>
</organism>